<dbReference type="InterPro" id="IPR018060">
    <property type="entry name" value="HTH_AraC"/>
</dbReference>
<dbReference type="Pfam" id="PF12833">
    <property type="entry name" value="HTH_18"/>
    <property type="match status" value="1"/>
</dbReference>
<accession>A0ABT2UT09</accession>
<sequence length="133" mass="15447">MMVTTTLETEVEHRGQIKLTGKHQQIVDTMLRHINQHYMEPNLSVETLVDITGLSTNYVRRVFKAATSQSFSEYTARLRFQKVKELLTETDLPAVRIGERVGFINSSYFYVSFKKFTGKTPDLYRKHNKKATN</sequence>
<proteinExistence type="predicted"/>
<evidence type="ECO:0000313" key="5">
    <source>
        <dbReference type="EMBL" id="MCU6797760.1"/>
    </source>
</evidence>
<reference evidence="5 6" key="1">
    <citation type="submission" date="2022-09" db="EMBL/GenBank/DDBJ databases">
        <authorList>
            <person name="Han X.L."/>
            <person name="Wang Q."/>
            <person name="Lu T."/>
        </authorList>
    </citation>
    <scope>NUCLEOTIDE SEQUENCE [LARGE SCALE GENOMIC DNA]</scope>
    <source>
        <strain evidence="5 6">WQ 127069</strain>
    </source>
</reference>
<dbReference type="InterPro" id="IPR009057">
    <property type="entry name" value="Homeodomain-like_sf"/>
</dbReference>
<evidence type="ECO:0000313" key="6">
    <source>
        <dbReference type="Proteomes" id="UP001652445"/>
    </source>
</evidence>
<gene>
    <name evidence="5" type="ORF">OB236_37125</name>
</gene>
<evidence type="ECO:0000259" key="4">
    <source>
        <dbReference type="PROSITE" id="PS01124"/>
    </source>
</evidence>
<evidence type="ECO:0000256" key="3">
    <source>
        <dbReference type="ARBA" id="ARBA00023163"/>
    </source>
</evidence>
<dbReference type="RefSeq" id="WP_262688486.1">
    <property type="nucleotide sequence ID" value="NZ_JAOQIO010000124.1"/>
</dbReference>
<evidence type="ECO:0000256" key="2">
    <source>
        <dbReference type="ARBA" id="ARBA00023125"/>
    </source>
</evidence>
<keyword evidence="6" id="KW-1185">Reference proteome</keyword>
<name>A0ABT2UT09_9BACL</name>
<dbReference type="Gene3D" id="1.10.10.60">
    <property type="entry name" value="Homeodomain-like"/>
    <property type="match status" value="2"/>
</dbReference>
<organism evidence="5 6">
    <name type="scientific">Paenibacillus baimaensis</name>
    <dbReference type="NCBI Taxonomy" id="2982185"/>
    <lineage>
        <taxon>Bacteria</taxon>
        <taxon>Bacillati</taxon>
        <taxon>Bacillota</taxon>
        <taxon>Bacilli</taxon>
        <taxon>Bacillales</taxon>
        <taxon>Paenibacillaceae</taxon>
        <taxon>Paenibacillus</taxon>
    </lineage>
</organism>
<dbReference type="PROSITE" id="PS01124">
    <property type="entry name" value="HTH_ARAC_FAMILY_2"/>
    <property type="match status" value="1"/>
</dbReference>
<evidence type="ECO:0000256" key="1">
    <source>
        <dbReference type="ARBA" id="ARBA00023015"/>
    </source>
</evidence>
<dbReference type="PANTHER" id="PTHR43280">
    <property type="entry name" value="ARAC-FAMILY TRANSCRIPTIONAL REGULATOR"/>
    <property type="match status" value="1"/>
</dbReference>
<protein>
    <submittedName>
        <fullName evidence="5">Helix-turn-helix domain-containing protein</fullName>
    </submittedName>
</protein>
<dbReference type="SUPFAM" id="SSF46689">
    <property type="entry name" value="Homeodomain-like"/>
    <property type="match status" value="2"/>
</dbReference>
<dbReference type="SMART" id="SM00342">
    <property type="entry name" value="HTH_ARAC"/>
    <property type="match status" value="1"/>
</dbReference>
<keyword evidence="1" id="KW-0805">Transcription regulation</keyword>
<comment type="caution">
    <text evidence="5">The sequence shown here is derived from an EMBL/GenBank/DDBJ whole genome shotgun (WGS) entry which is preliminary data.</text>
</comment>
<feature type="domain" description="HTH araC/xylS-type" evidence="4">
    <location>
        <begin position="28"/>
        <end position="127"/>
    </location>
</feature>
<dbReference type="PANTHER" id="PTHR43280:SF28">
    <property type="entry name" value="HTH-TYPE TRANSCRIPTIONAL ACTIVATOR RHAS"/>
    <property type="match status" value="1"/>
</dbReference>
<dbReference type="EMBL" id="JAOQIO010000124">
    <property type="protein sequence ID" value="MCU6797760.1"/>
    <property type="molecule type" value="Genomic_DNA"/>
</dbReference>
<keyword evidence="3" id="KW-0804">Transcription</keyword>
<keyword evidence="2" id="KW-0238">DNA-binding</keyword>
<dbReference type="Proteomes" id="UP001652445">
    <property type="component" value="Unassembled WGS sequence"/>
</dbReference>